<keyword evidence="1" id="KW-0812">Transmembrane</keyword>
<proteinExistence type="predicted"/>
<dbReference type="InterPro" id="IPR045338">
    <property type="entry name" value="DUF6535"/>
</dbReference>
<keyword evidence="4" id="KW-1185">Reference proteome</keyword>
<protein>
    <recommendedName>
        <fullName evidence="2">DUF6535 domain-containing protein</fullName>
    </recommendedName>
</protein>
<keyword evidence="1" id="KW-0472">Membrane</keyword>
<sequence>MEHKKQYDDHMKSPRYEDPSAKIWTAYLSEADRYDDALAHKWKSDMDAILIFAGLFSASVTAFLIESYQYLAPAADDEMVKLLTQISAQIGGLGMDGNSTVMPPLITLDASNGPFQAAPSALICSILWHLSLAFSLLCALFATLVQQWTRNYRQATQMETIARRRARMSAFLFQGLARFKMPVVVDTIPLLLHLSLFLFFGGLVAYLYLFNQGVSFAILGILVLCVSAYGVITVLPIIYLDCPYRTPLTILSWRLARHFRLGAGNSSGSSTSSLVSKISTFGEARATAATEISDARDERDFHAMCWALGSLSDDSQLEAFIEVLPRVVACTDYSAKLLLDRLLQHDDVTVSLSYRIPRLLLTSVEKEVKVELPAAQKRAVTCLRAIWPLTMLTLPHPGAGIHRSTEMLRFERQTLDHIALLGAQLPGISQFTSSASAIVARTLLDVHLFHALRLEFDLNEFVRTRKRPEDNARQSTNFGFAHRESEHLSGKLSARLADMGSCLQLKDALASSDVYSTMDMTRANLDELLRLIVSSDYSRLVETLVINMRGYIHQYRQHVEQAGFDLLIDYMHSVATSQPGIPHEASNTLRRLWLHINQTDRMAQVFTIESQAMLVSRTMNEVFDSRVHLPGSVMNILRDILTRGVITESALAQKARAMVQRYISVSSLDKAAETAWTKAVETLDRRTDGLNREKDMLDIYYLHIHARYN</sequence>
<keyword evidence="1" id="KW-1133">Transmembrane helix</keyword>
<dbReference type="Proteomes" id="UP000054007">
    <property type="component" value="Unassembled WGS sequence"/>
</dbReference>
<feature type="transmembrane region" description="Helical" evidence="1">
    <location>
        <begin position="216"/>
        <end position="239"/>
    </location>
</feature>
<feature type="domain" description="DUF6535" evidence="2">
    <location>
        <begin position="24"/>
        <end position="207"/>
    </location>
</feature>
<name>A0A0D7B8X9_9AGAR</name>
<evidence type="ECO:0000313" key="4">
    <source>
        <dbReference type="Proteomes" id="UP000054007"/>
    </source>
</evidence>
<reference evidence="3 4" key="1">
    <citation type="journal article" date="2015" name="Fungal Genet. Biol.">
        <title>Evolution of novel wood decay mechanisms in Agaricales revealed by the genome sequences of Fistulina hepatica and Cylindrobasidium torrendii.</title>
        <authorList>
            <person name="Floudas D."/>
            <person name="Held B.W."/>
            <person name="Riley R."/>
            <person name="Nagy L.G."/>
            <person name="Koehler G."/>
            <person name="Ransdell A.S."/>
            <person name="Younus H."/>
            <person name="Chow J."/>
            <person name="Chiniquy J."/>
            <person name="Lipzen A."/>
            <person name="Tritt A."/>
            <person name="Sun H."/>
            <person name="Haridas S."/>
            <person name="LaButti K."/>
            <person name="Ohm R.A."/>
            <person name="Kues U."/>
            <person name="Blanchette R.A."/>
            <person name="Grigoriev I.V."/>
            <person name="Minto R.E."/>
            <person name="Hibbett D.S."/>
        </authorList>
    </citation>
    <scope>NUCLEOTIDE SEQUENCE [LARGE SCALE GENOMIC DNA]</scope>
    <source>
        <strain evidence="3 4">FP15055 ss-10</strain>
    </source>
</reference>
<dbReference type="EMBL" id="KN880570">
    <property type="protein sequence ID" value="KIY65976.1"/>
    <property type="molecule type" value="Genomic_DNA"/>
</dbReference>
<evidence type="ECO:0000259" key="2">
    <source>
        <dbReference type="Pfam" id="PF20153"/>
    </source>
</evidence>
<organism evidence="3 4">
    <name type="scientific">Cylindrobasidium torrendii FP15055 ss-10</name>
    <dbReference type="NCBI Taxonomy" id="1314674"/>
    <lineage>
        <taxon>Eukaryota</taxon>
        <taxon>Fungi</taxon>
        <taxon>Dikarya</taxon>
        <taxon>Basidiomycota</taxon>
        <taxon>Agaricomycotina</taxon>
        <taxon>Agaricomycetes</taxon>
        <taxon>Agaricomycetidae</taxon>
        <taxon>Agaricales</taxon>
        <taxon>Marasmiineae</taxon>
        <taxon>Physalacriaceae</taxon>
        <taxon>Cylindrobasidium</taxon>
    </lineage>
</organism>
<dbReference type="OrthoDB" id="2995154at2759"/>
<gene>
    <name evidence="3" type="ORF">CYLTODRAFT_491869</name>
</gene>
<accession>A0A0D7B8X9</accession>
<feature type="transmembrane region" description="Helical" evidence="1">
    <location>
        <begin position="126"/>
        <end position="145"/>
    </location>
</feature>
<dbReference type="STRING" id="1314674.A0A0D7B8X9"/>
<feature type="transmembrane region" description="Helical" evidence="1">
    <location>
        <begin position="190"/>
        <end position="209"/>
    </location>
</feature>
<feature type="transmembrane region" description="Helical" evidence="1">
    <location>
        <begin position="48"/>
        <end position="71"/>
    </location>
</feature>
<evidence type="ECO:0000313" key="3">
    <source>
        <dbReference type="EMBL" id="KIY65976.1"/>
    </source>
</evidence>
<evidence type="ECO:0000256" key="1">
    <source>
        <dbReference type="SAM" id="Phobius"/>
    </source>
</evidence>
<dbReference type="Pfam" id="PF20153">
    <property type="entry name" value="DUF6535"/>
    <property type="match status" value="1"/>
</dbReference>
<dbReference type="AlphaFoldDB" id="A0A0D7B8X9"/>